<proteinExistence type="predicted"/>
<dbReference type="Proteomes" id="UP001196413">
    <property type="component" value="Unassembled WGS sequence"/>
</dbReference>
<dbReference type="EMBL" id="JAHQIW010002381">
    <property type="protein sequence ID" value="KAJ1355196.1"/>
    <property type="molecule type" value="Genomic_DNA"/>
</dbReference>
<evidence type="ECO:0000313" key="1">
    <source>
        <dbReference type="EMBL" id="KAJ1355196.1"/>
    </source>
</evidence>
<dbReference type="AlphaFoldDB" id="A0AAD5QQH7"/>
<accession>A0AAD5QQH7</accession>
<organism evidence="1 2">
    <name type="scientific">Parelaphostrongylus tenuis</name>
    <name type="common">Meningeal worm</name>
    <dbReference type="NCBI Taxonomy" id="148309"/>
    <lineage>
        <taxon>Eukaryota</taxon>
        <taxon>Metazoa</taxon>
        <taxon>Ecdysozoa</taxon>
        <taxon>Nematoda</taxon>
        <taxon>Chromadorea</taxon>
        <taxon>Rhabditida</taxon>
        <taxon>Rhabditina</taxon>
        <taxon>Rhabditomorpha</taxon>
        <taxon>Strongyloidea</taxon>
        <taxon>Metastrongylidae</taxon>
        <taxon>Parelaphostrongylus</taxon>
    </lineage>
</organism>
<reference evidence="1" key="1">
    <citation type="submission" date="2021-06" db="EMBL/GenBank/DDBJ databases">
        <title>Parelaphostrongylus tenuis whole genome reference sequence.</title>
        <authorList>
            <person name="Garwood T.J."/>
            <person name="Larsen P.A."/>
            <person name="Fountain-Jones N.M."/>
            <person name="Garbe J.R."/>
            <person name="Macchietto M.G."/>
            <person name="Kania S.A."/>
            <person name="Gerhold R.W."/>
            <person name="Richards J.E."/>
            <person name="Wolf T.M."/>
        </authorList>
    </citation>
    <scope>NUCLEOTIDE SEQUENCE</scope>
    <source>
        <strain evidence="1">MNPRO001-30</strain>
        <tissue evidence="1">Meninges</tissue>
    </source>
</reference>
<comment type="caution">
    <text evidence="1">The sequence shown here is derived from an EMBL/GenBank/DDBJ whole genome shotgun (WGS) entry which is preliminary data.</text>
</comment>
<evidence type="ECO:0000313" key="2">
    <source>
        <dbReference type="Proteomes" id="UP001196413"/>
    </source>
</evidence>
<protein>
    <submittedName>
        <fullName evidence="1">Uncharacterized protein</fullName>
    </submittedName>
</protein>
<gene>
    <name evidence="1" type="ORF">KIN20_012506</name>
</gene>
<keyword evidence="2" id="KW-1185">Reference proteome</keyword>
<name>A0AAD5QQH7_PARTN</name>
<sequence>MDMGCIQNMKCNCDSRAITFDSGYLYGEDAGITRVVALHSEGDVNGRLTIGPLECKGFGGNGPIRFSKPQVLSIGYWRGEPLSLQFRTAVSSATVLSVQDGNGVVLRAELINGELMPTIFFNYNGPNYLNYSKFSHPGCVAEKIK</sequence>